<reference evidence="1 2" key="1">
    <citation type="submission" date="2021-06" db="EMBL/GenBank/DDBJ databases">
        <authorList>
            <person name="Palmer J.M."/>
        </authorList>
    </citation>
    <scope>NUCLEOTIDE SEQUENCE [LARGE SCALE GENOMIC DNA]</scope>
    <source>
        <strain evidence="2">if_2019</strain>
        <tissue evidence="1">Muscle</tissue>
    </source>
</reference>
<organism evidence="1 2">
    <name type="scientific">Ilyodon furcidens</name>
    <name type="common">goldbreast splitfin</name>
    <dbReference type="NCBI Taxonomy" id="33524"/>
    <lineage>
        <taxon>Eukaryota</taxon>
        <taxon>Metazoa</taxon>
        <taxon>Chordata</taxon>
        <taxon>Craniata</taxon>
        <taxon>Vertebrata</taxon>
        <taxon>Euteleostomi</taxon>
        <taxon>Actinopterygii</taxon>
        <taxon>Neopterygii</taxon>
        <taxon>Teleostei</taxon>
        <taxon>Neoteleostei</taxon>
        <taxon>Acanthomorphata</taxon>
        <taxon>Ovalentaria</taxon>
        <taxon>Atherinomorphae</taxon>
        <taxon>Cyprinodontiformes</taxon>
        <taxon>Goodeidae</taxon>
        <taxon>Ilyodon</taxon>
    </lineage>
</organism>
<dbReference type="Proteomes" id="UP001482620">
    <property type="component" value="Unassembled WGS sequence"/>
</dbReference>
<sequence length="100" mass="11692">MYSLIKKSDDIIRSGYVAKEHETLESNIIEDKSTAKDEQLELKTVYLLMGLAFIYEILRSEYCWLKNSFSQYGFPFLQPAPNFYFGSRHSPLFSISVFFV</sequence>
<accession>A0ABV0UKV9</accession>
<evidence type="ECO:0000313" key="2">
    <source>
        <dbReference type="Proteomes" id="UP001482620"/>
    </source>
</evidence>
<dbReference type="EMBL" id="JAHRIQ010073480">
    <property type="protein sequence ID" value="MEQ2245499.1"/>
    <property type="molecule type" value="Genomic_DNA"/>
</dbReference>
<gene>
    <name evidence="1" type="ORF">ILYODFUR_028705</name>
</gene>
<proteinExistence type="predicted"/>
<comment type="caution">
    <text evidence="1">The sequence shown here is derived from an EMBL/GenBank/DDBJ whole genome shotgun (WGS) entry which is preliminary data.</text>
</comment>
<protein>
    <submittedName>
        <fullName evidence="1">Uncharacterized protein</fullName>
    </submittedName>
</protein>
<name>A0ABV0UKV9_9TELE</name>
<keyword evidence="2" id="KW-1185">Reference proteome</keyword>
<evidence type="ECO:0000313" key="1">
    <source>
        <dbReference type="EMBL" id="MEQ2245499.1"/>
    </source>
</evidence>